<dbReference type="GO" id="GO:0016491">
    <property type="term" value="F:oxidoreductase activity"/>
    <property type="evidence" value="ECO:0007669"/>
    <property type="project" value="UniProtKB-KW"/>
</dbReference>
<dbReference type="OMA" id="AGTHEGQ"/>
<proteinExistence type="predicted"/>
<dbReference type="EMBL" id="CVMT01000001">
    <property type="protein sequence ID" value="CRG82998.1"/>
    <property type="molecule type" value="Genomic_DNA"/>
</dbReference>
<dbReference type="OrthoDB" id="2898509at2759"/>
<dbReference type="InterPro" id="IPR052228">
    <property type="entry name" value="Sec_Metab_Biosynth_Oxidored"/>
</dbReference>
<keyword evidence="3" id="KW-1185">Reference proteome</keyword>
<dbReference type="Gene3D" id="3.40.50.720">
    <property type="entry name" value="NAD(P)-binding Rossmann-like Domain"/>
    <property type="match status" value="1"/>
</dbReference>
<evidence type="ECO:0000313" key="2">
    <source>
        <dbReference type="EMBL" id="CRG82998.1"/>
    </source>
</evidence>
<evidence type="ECO:0000256" key="1">
    <source>
        <dbReference type="ARBA" id="ARBA00023002"/>
    </source>
</evidence>
<keyword evidence="1" id="KW-0560">Oxidoreductase</keyword>
<dbReference type="SUPFAM" id="SSF51735">
    <property type="entry name" value="NAD(P)-binding Rossmann-fold domains"/>
    <property type="match status" value="1"/>
</dbReference>
<reference evidence="2 3" key="1">
    <citation type="submission" date="2015-04" db="EMBL/GenBank/DDBJ databases">
        <authorList>
            <person name="Syromyatnikov M.Y."/>
            <person name="Popov V.N."/>
        </authorList>
    </citation>
    <scope>NUCLEOTIDE SEQUENCE [LARGE SCALE GENOMIC DNA]</scope>
    <source>
        <strain evidence="2">WF-38-12</strain>
    </source>
</reference>
<sequence>MVSLSAVQTSNARIAATLSTTPVAVSIGATSGIGQPGLLQYSQHTAPQNPRVYVVGRSQPAADEILQQLRSIKPDGTAEYVFIKADVSLLRQVDKVCKQIKEKENAINLLVLSQGTLEMSQVEKLPLLPALSYYSRMRFIANLLPLLRTAASTTSSLSRVITVLAGTKEGPINPSNIPGKKVSKNNHGQISCIHTYPGFVDTGLGRSITGITGGVMKAAYLLMKPFHTKHYIPFEECGDRHVFLVTSSRYSTQPLPQGVVVDGLDTAVGSNGHIGSGVYTVDEVCESADARGQAQLEELRQNGVKEKVWQHLQDEFEDYGGVGDHVLFLHTRTRLDRPAFYQAKVDTTILTLLLQL</sequence>
<dbReference type="PANTHER" id="PTHR47534:SF3">
    <property type="entry name" value="ALCOHOL DEHYDROGENASE-LIKE C-TERMINAL DOMAIN-CONTAINING PROTEIN"/>
    <property type="match status" value="1"/>
</dbReference>
<evidence type="ECO:0000313" key="3">
    <source>
        <dbReference type="Proteomes" id="UP000054383"/>
    </source>
</evidence>
<dbReference type="PANTHER" id="PTHR47534">
    <property type="entry name" value="YALI0E05731P"/>
    <property type="match status" value="1"/>
</dbReference>
<dbReference type="AlphaFoldDB" id="A0A0U1LJ37"/>
<dbReference type="Proteomes" id="UP000054383">
    <property type="component" value="Unassembled WGS sequence"/>
</dbReference>
<gene>
    <name evidence="2" type="ORF">PISL3812_00346</name>
</gene>
<dbReference type="Pfam" id="PF00106">
    <property type="entry name" value="adh_short"/>
    <property type="match status" value="1"/>
</dbReference>
<name>A0A0U1LJ37_TALIS</name>
<accession>A0A0U1LJ37</accession>
<organism evidence="2 3">
    <name type="scientific">Talaromyces islandicus</name>
    <name type="common">Penicillium islandicum</name>
    <dbReference type="NCBI Taxonomy" id="28573"/>
    <lineage>
        <taxon>Eukaryota</taxon>
        <taxon>Fungi</taxon>
        <taxon>Dikarya</taxon>
        <taxon>Ascomycota</taxon>
        <taxon>Pezizomycotina</taxon>
        <taxon>Eurotiomycetes</taxon>
        <taxon>Eurotiomycetidae</taxon>
        <taxon>Eurotiales</taxon>
        <taxon>Trichocomaceae</taxon>
        <taxon>Talaromyces</taxon>
        <taxon>Talaromyces sect. Islandici</taxon>
    </lineage>
</organism>
<dbReference type="STRING" id="28573.A0A0U1LJ37"/>
<dbReference type="InterPro" id="IPR002347">
    <property type="entry name" value="SDR_fam"/>
</dbReference>
<dbReference type="InterPro" id="IPR036291">
    <property type="entry name" value="NAD(P)-bd_dom_sf"/>
</dbReference>
<protein>
    <submittedName>
        <fullName evidence="2">Uncharacterized protein</fullName>
    </submittedName>
</protein>